<accession>A0AA39XRR0</accession>
<feature type="region of interest" description="Disordered" evidence="1">
    <location>
        <begin position="269"/>
        <end position="288"/>
    </location>
</feature>
<evidence type="ECO:0000313" key="3">
    <source>
        <dbReference type="EMBL" id="KAK0638560.1"/>
    </source>
</evidence>
<comment type="caution">
    <text evidence="3">The sequence shown here is derived from an EMBL/GenBank/DDBJ whole genome shotgun (WGS) entry which is preliminary data.</text>
</comment>
<evidence type="ECO:0000313" key="4">
    <source>
        <dbReference type="Proteomes" id="UP001174936"/>
    </source>
</evidence>
<dbReference type="InterPro" id="IPR056002">
    <property type="entry name" value="DUF7580"/>
</dbReference>
<dbReference type="AlphaFoldDB" id="A0AA39XRR0"/>
<evidence type="ECO:0000259" key="2">
    <source>
        <dbReference type="Pfam" id="PF24476"/>
    </source>
</evidence>
<evidence type="ECO:0000256" key="1">
    <source>
        <dbReference type="SAM" id="MobiDB-lite"/>
    </source>
</evidence>
<keyword evidence="4" id="KW-1185">Reference proteome</keyword>
<protein>
    <recommendedName>
        <fullName evidence="2">DUF7580 domain-containing protein</fullName>
    </recommendedName>
</protein>
<name>A0AA39XRR0_9PEZI</name>
<reference evidence="3" key="1">
    <citation type="submission" date="2023-06" db="EMBL/GenBank/DDBJ databases">
        <title>Genome-scale phylogeny and comparative genomics of the fungal order Sordariales.</title>
        <authorList>
            <consortium name="Lawrence Berkeley National Laboratory"/>
            <person name="Hensen N."/>
            <person name="Bonometti L."/>
            <person name="Westerberg I."/>
            <person name="Brannstrom I.O."/>
            <person name="Guillou S."/>
            <person name="Cros-Aarteil S."/>
            <person name="Calhoun S."/>
            <person name="Haridas S."/>
            <person name="Kuo A."/>
            <person name="Mondo S."/>
            <person name="Pangilinan J."/>
            <person name="Riley R."/>
            <person name="Labutti K."/>
            <person name="Andreopoulos B."/>
            <person name="Lipzen A."/>
            <person name="Chen C."/>
            <person name="Yanf M."/>
            <person name="Daum C."/>
            <person name="Ng V."/>
            <person name="Clum A."/>
            <person name="Steindorff A."/>
            <person name="Ohm R."/>
            <person name="Martin F."/>
            <person name="Silar P."/>
            <person name="Natvig D."/>
            <person name="Lalanne C."/>
            <person name="Gautier V."/>
            <person name="Ament-Velasquez S.L."/>
            <person name="Kruys A."/>
            <person name="Hutchinson M.I."/>
            <person name="Powell A.J."/>
            <person name="Barry K."/>
            <person name="Miller A.N."/>
            <person name="Grigoriev I.V."/>
            <person name="Debuchy R."/>
            <person name="Gladieux P."/>
            <person name="Thoren M.H."/>
            <person name="Johannesson H."/>
        </authorList>
    </citation>
    <scope>NUCLEOTIDE SEQUENCE</scope>
    <source>
        <strain evidence="3">SMH2532-1</strain>
    </source>
</reference>
<dbReference type="EMBL" id="JAULSV010000007">
    <property type="protein sequence ID" value="KAK0638560.1"/>
    <property type="molecule type" value="Genomic_DNA"/>
</dbReference>
<dbReference type="Proteomes" id="UP001174936">
    <property type="component" value="Unassembled WGS sequence"/>
</dbReference>
<feature type="domain" description="DUF7580" evidence="2">
    <location>
        <begin position="430"/>
        <end position="602"/>
    </location>
</feature>
<gene>
    <name evidence="3" type="ORF">B0T16DRAFT_226906</name>
</gene>
<dbReference type="PANTHER" id="PTHR35186">
    <property type="entry name" value="ANK_REP_REGION DOMAIN-CONTAINING PROTEIN"/>
    <property type="match status" value="1"/>
</dbReference>
<sequence>MSGFEVAGVVLGTLPLVIKAVEAYIGFMKDWGKAASELKSINRQLTTERSKFYNVCDQLLNDVVPQKDIEPMLQDPFGPLWQAEETNKRIRRRLWNSYDPFWETVLEIQNALRTVQERLSIDVTGDGQVKWVERRWMPREFRKFLYRLDRKDYQDALGTISKGVNDLESLTRLSVALEPSRRKRSGGRAISILRDLSTSVYRALRSSISCQCRDSHDVSLGLLPRFAEHGYGDDDEKVLSEAKFRVAISFERDGPGTERKKLWDEVDIKRRPTTPNTAPPTPPTSPSVTARLKRTRFVAFAKAQTTLTTAAKPPVKPAKPSRDIKIAVADVTRQLRATSLSTDITLVNLPDSSTGVLRETEMMDLVDLCGTLKRVVNTRPQCYGQLTDSECPANCFAVYSLTTTAVGGNTWSVITLDDILWKKQGLQPLLWLEEKVRLALAVASAVLQLSKTPWLSKPLAKKDVHFFVRDGWSGYHHPFLRQQIPERPACAVPAQTAHGATAQPNNALFRLGILLLEIILGTTLENLREPHERLDFQGDEFGMIRDSITAHRLLQTQVALINPAYKAVVERCVGCGASQGLDEEGFRERVYNGVVAELEAILECAKLS</sequence>
<organism evidence="3 4">
    <name type="scientific">Cercophora newfieldiana</name>
    <dbReference type="NCBI Taxonomy" id="92897"/>
    <lineage>
        <taxon>Eukaryota</taxon>
        <taxon>Fungi</taxon>
        <taxon>Dikarya</taxon>
        <taxon>Ascomycota</taxon>
        <taxon>Pezizomycotina</taxon>
        <taxon>Sordariomycetes</taxon>
        <taxon>Sordariomycetidae</taxon>
        <taxon>Sordariales</taxon>
        <taxon>Lasiosphaeriaceae</taxon>
        <taxon>Cercophora</taxon>
    </lineage>
</organism>
<proteinExistence type="predicted"/>
<dbReference type="PANTHER" id="PTHR35186:SF4">
    <property type="entry name" value="PRION-INHIBITION AND PROPAGATION HELO DOMAIN-CONTAINING PROTEIN"/>
    <property type="match status" value="1"/>
</dbReference>
<dbReference type="Pfam" id="PF24476">
    <property type="entry name" value="DUF7580"/>
    <property type="match status" value="1"/>
</dbReference>